<dbReference type="GO" id="GO:0061503">
    <property type="term" value="F:tRNA threonylcarbamoyladenosine dehydratase"/>
    <property type="evidence" value="ECO:0007669"/>
    <property type="project" value="TreeGrafter"/>
</dbReference>
<evidence type="ECO:0000313" key="3">
    <source>
        <dbReference type="Proteomes" id="UP000067399"/>
    </source>
</evidence>
<accession>A0A0N7KB74</accession>
<dbReference type="EMBL" id="AP013042">
    <property type="protein sequence ID" value="BAS67223.1"/>
    <property type="molecule type" value="Genomic_DNA"/>
</dbReference>
<dbReference type="GO" id="GO:0008641">
    <property type="term" value="F:ubiquitin-like modifier activating enzyme activity"/>
    <property type="evidence" value="ECO:0007669"/>
    <property type="project" value="InterPro"/>
</dbReference>
<dbReference type="GO" id="GO:0061504">
    <property type="term" value="P:cyclic threonylcarbamoyladenosine biosynthetic process"/>
    <property type="evidence" value="ECO:0007669"/>
    <property type="project" value="TreeGrafter"/>
</dbReference>
<dbReference type="CDD" id="cd00755">
    <property type="entry name" value="YgdL_like"/>
    <property type="match status" value="1"/>
</dbReference>
<evidence type="ECO:0000259" key="1">
    <source>
        <dbReference type="Pfam" id="PF00899"/>
    </source>
</evidence>
<dbReference type="STRING" id="1303921.BSEPE_0202"/>
<evidence type="ECO:0000313" key="2">
    <source>
        <dbReference type="EMBL" id="BAS67223.1"/>
    </source>
</evidence>
<gene>
    <name evidence="2" type="ORF">BSEPE_0202</name>
</gene>
<dbReference type="SUPFAM" id="SSF69572">
    <property type="entry name" value="Activating enzymes of the ubiquitin-like proteins"/>
    <property type="match status" value="1"/>
</dbReference>
<keyword evidence="3" id="KW-1185">Reference proteome</keyword>
<dbReference type="InterPro" id="IPR000594">
    <property type="entry name" value="ThiF_NAD_FAD-bd"/>
</dbReference>
<dbReference type="Gene3D" id="3.40.50.720">
    <property type="entry name" value="NAD(P)-binding Rossmann-like Domain"/>
    <property type="match status" value="1"/>
</dbReference>
<dbReference type="AlphaFoldDB" id="A0A0N7KB74"/>
<feature type="domain" description="THIF-type NAD/FAD binding fold" evidence="1">
    <location>
        <begin position="12"/>
        <end position="245"/>
    </location>
</feature>
<dbReference type="Proteomes" id="UP000067399">
    <property type="component" value="Chromosome"/>
</dbReference>
<dbReference type="RefSeq" id="WP_066042788.1">
    <property type="nucleotide sequence ID" value="NZ_AP013042.1"/>
</dbReference>
<organism evidence="2 3">
    <name type="scientific">endosymbiont of Bathymodiolus septemdierum str. Myojin knoll</name>
    <dbReference type="NCBI Taxonomy" id="1303921"/>
    <lineage>
        <taxon>Bacteria</taxon>
        <taxon>Pseudomonadati</taxon>
        <taxon>Pseudomonadota</taxon>
        <taxon>Gammaproteobacteria</taxon>
        <taxon>sulfur-oxidizing symbionts</taxon>
    </lineage>
</organism>
<reference evidence="2 3" key="1">
    <citation type="journal article" date="2000" name="Mar. Ecol. Prog. Ser.">
        <title>Phylogenetic characterization of endosymbionts in three hydrothermal vent mussels: influence on host distributions.</title>
        <authorList>
            <person name="Fujiwara Y."/>
            <person name="Takai K."/>
            <person name="Uematsu K."/>
            <person name="Tsuchida S."/>
            <person name="Hunt J.C."/>
            <person name="Hashimoto J."/>
        </authorList>
    </citation>
    <scope>NUCLEOTIDE SEQUENCE [LARGE SCALE GENOMIC DNA]</scope>
    <source>
        <strain evidence="2 3">Myojin Knoll</strain>
    </source>
</reference>
<reference evidence="2 3" key="2">
    <citation type="journal article" date="2016" name="ISME J.">
        <title>Heterogeneous composition of key metabolic gene clusters in a vent mussel symbiont population.</title>
        <authorList>
            <person name="Ikuta T."/>
            <person name="Takaki Y."/>
            <person name="Nagai Y."/>
            <person name="Shimamura S."/>
            <person name="Tsuda M."/>
            <person name="Kawagucci S."/>
            <person name="Aoki Y."/>
            <person name="Inoue K."/>
            <person name="Teruya M."/>
            <person name="Satou K."/>
            <person name="Teruya K."/>
            <person name="Shimoji M."/>
            <person name="Tamotsu H."/>
            <person name="Hirano T."/>
            <person name="Maruyama T."/>
            <person name="Yoshida T."/>
        </authorList>
    </citation>
    <scope>NUCLEOTIDE SEQUENCE [LARGE SCALE GENOMIC DNA]</scope>
    <source>
        <strain evidence="2 3">Myojin Knoll</strain>
    </source>
</reference>
<dbReference type="InterPro" id="IPR045886">
    <property type="entry name" value="ThiF/MoeB/HesA"/>
</dbReference>
<dbReference type="PANTHER" id="PTHR43267:SF1">
    <property type="entry name" value="TRNA THREONYLCARBAMOYLADENOSINE DEHYDRATASE"/>
    <property type="match status" value="1"/>
</dbReference>
<sequence length="247" mass="26682">MGGSCARTEILLGQYGLAQLAESHILIAGLGGVGGACAEALCRAGIGTLTLVDFDIIEKTDLNRQLVALNSTLGKMKIDVLADRLHDINPDTIINKRNEFIDREKAQAIAVEEDLDFVADCIDAIAYKTVLIDSCNQSGMPIISSMGAGGRLDPTKVKISRMDKTENCALAREMRKQLRRIRASMKFPVVHSVEVPIKALPHQAVTATDTAPAGRPRAVNGAISYMPNIFGLMMAGYIIQTLMNKED</sequence>
<dbReference type="KEGG" id="ebh:BSEPE_0202"/>
<protein>
    <submittedName>
        <fullName evidence="2">HesA/MoeB/ThiF family protein</fullName>
    </submittedName>
</protein>
<dbReference type="OrthoDB" id="9804150at2"/>
<dbReference type="InterPro" id="IPR035985">
    <property type="entry name" value="Ubiquitin-activating_enz"/>
</dbReference>
<proteinExistence type="predicted"/>
<dbReference type="Pfam" id="PF00899">
    <property type="entry name" value="ThiF"/>
    <property type="match status" value="1"/>
</dbReference>
<name>A0A0N7KB74_9GAMM</name>
<dbReference type="PANTHER" id="PTHR43267">
    <property type="entry name" value="TRNA THREONYLCARBAMOYLADENOSINE DEHYDRATASE"/>
    <property type="match status" value="1"/>
</dbReference>